<dbReference type="Pfam" id="PF01234">
    <property type="entry name" value="NNMT_PNMT_TEMT"/>
    <property type="match status" value="1"/>
</dbReference>
<accession>A0A974CI21</accession>
<dbReference type="Gene3D" id="3.40.50.150">
    <property type="entry name" value="Vaccinia Virus protein VP39"/>
    <property type="match status" value="1"/>
</dbReference>
<evidence type="ECO:0000256" key="1">
    <source>
        <dbReference type="ARBA" id="ARBA00007996"/>
    </source>
</evidence>
<evidence type="ECO:0000313" key="5">
    <source>
        <dbReference type="EMBL" id="OCT72551.1"/>
    </source>
</evidence>
<protein>
    <submittedName>
        <fullName evidence="5">Uncharacterized protein</fullName>
    </submittedName>
</protein>
<evidence type="ECO:0000256" key="2">
    <source>
        <dbReference type="ARBA" id="ARBA00022603"/>
    </source>
</evidence>
<keyword evidence="3" id="KW-0808">Transferase</keyword>
<evidence type="ECO:0000256" key="3">
    <source>
        <dbReference type="ARBA" id="ARBA00022679"/>
    </source>
</evidence>
<dbReference type="InterPro" id="IPR029063">
    <property type="entry name" value="SAM-dependent_MTases_sf"/>
</dbReference>
<evidence type="ECO:0000256" key="4">
    <source>
        <dbReference type="ARBA" id="ARBA00022691"/>
    </source>
</evidence>
<dbReference type="AlphaFoldDB" id="A0A974CI21"/>
<dbReference type="GO" id="GO:0008170">
    <property type="term" value="F:N-methyltransferase activity"/>
    <property type="evidence" value="ECO:0007669"/>
    <property type="project" value="TreeGrafter"/>
</dbReference>
<dbReference type="GO" id="GO:0005829">
    <property type="term" value="C:cytosol"/>
    <property type="evidence" value="ECO:0007669"/>
    <property type="project" value="TreeGrafter"/>
</dbReference>
<proteinExistence type="inferred from homology"/>
<dbReference type="Proteomes" id="UP000694892">
    <property type="component" value="Chromosome 7L"/>
</dbReference>
<keyword evidence="2" id="KW-0489">Methyltransferase</keyword>
<evidence type="ECO:0000313" key="6">
    <source>
        <dbReference type="Proteomes" id="UP000694892"/>
    </source>
</evidence>
<sequence>MEKTLRNEPGIFDWTTVIQAVCDMEGKGTTEEEKREKLKKTVTKTMKCDVTKSNPVAPLMLPRVDCIMAIACLESACKDLDSYCNALKNISSLLKDFMRSDITNTGYAIIDLEVLARKYDKEQYNICDHDSTIFVLACKLRDI</sequence>
<dbReference type="GO" id="GO:0032259">
    <property type="term" value="P:methylation"/>
    <property type="evidence" value="ECO:0007669"/>
    <property type="project" value="UniProtKB-KW"/>
</dbReference>
<name>A0A974CI21_XENLA</name>
<dbReference type="SUPFAM" id="SSF53335">
    <property type="entry name" value="S-adenosyl-L-methionine-dependent methyltransferases"/>
    <property type="match status" value="1"/>
</dbReference>
<comment type="similarity">
    <text evidence="1">Belongs to the class I-like SAM-binding methyltransferase superfamily. NNMT/PNMT/TEMT family.</text>
</comment>
<gene>
    <name evidence="5" type="ORF">XELAEV_18035531mg</name>
</gene>
<dbReference type="PANTHER" id="PTHR10867">
    <property type="entry name" value="NNMT/PNMT/TEMT FAMILY MEMBER"/>
    <property type="match status" value="1"/>
</dbReference>
<dbReference type="PROSITE" id="PS51681">
    <property type="entry name" value="SAM_MT_NNMT_PNMT_TEMT"/>
    <property type="match status" value="1"/>
</dbReference>
<keyword evidence="4" id="KW-0949">S-adenosyl-L-methionine</keyword>
<dbReference type="PANTHER" id="PTHR10867:SF43">
    <property type="entry name" value="INDOLETHYLAMINE N-METHYLTRANSFERASE"/>
    <property type="match status" value="1"/>
</dbReference>
<organism evidence="5 6">
    <name type="scientific">Xenopus laevis</name>
    <name type="common">African clawed frog</name>
    <dbReference type="NCBI Taxonomy" id="8355"/>
    <lineage>
        <taxon>Eukaryota</taxon>
        <taxon>Metazoa</taxon>
        <taxon>Chordata</taxon>
        <taxon>Craniata</taxon>
        <taxon>Vertebrata</taxon>
        <taxon>Euteleostomi</taxon>
        <taxon>Amphibia</taxon>
        <taxon>Batrachia</taxon>
        <taxon>Anura</taxon>
        <taxon>Pipoidea</taxon>
        <taxon>Pipidae</taxon>
        <taxon>Xenopodinae</taxon>
        <taxon>Xenopus</taxon>
        <taxon>Xenopus</taxon>
    </lineage>
</organism>
<reference evidence="6" key="1">
    <citation type="journal article" date="2016" name="Nature">
        <title>Genome evolution in the allotetraploid frog Xenopus laevis.</title>
        <authorList>
            <person name="Session A.M."/>
            <person name="Uno Y."/>
            <person name="Kwon T."/>
            <person name="Chapman J.A."/>
            <person name="Toyoda A."/>
            <person name="Takahashi S."/>
            <person name="Fukui A."/>
            <person name="Hikosaka A."/>
            <person name="Suzuki A."/>
            <person name="Kondo M."/>
            <person name="van Heeringen S.J."/>
            <person name="Quigley I."/>
            <person name="Heinz S."/>
            <person name="Ogino H."/>
            <person name="Ochi H."/>
            <person name="Hellsten U."/>
            <person name="Lyons J.B."/>
            <person name="Simakov O."/>
            <person name="Putnam N."/>
            <person name="Stites J."/>
            <person name="Kuroki Y."/>
            <person name="Tanaka T."/>
            <person name="Michiue T."/>
            <person name="Watanabe M."/>
            <person name="Bogdanovic O."/>
            <person name="Lister R."/>
            <person name="Georgiou G."/>
            <person name="Paranjpe S.S."/>
            <person name="van Kruijsbergen I."/>
            <person name="Shu S."/>
            <person name="Carlson J."/>
            <person name="Kinoshita T."/>
            <person name="Ohta Y."/>
            <person name="Mawaribuchi S."/>
            <person name="Jenkins J."/>
            <person name="Grimwood J."/>
            <person name="Schmutz J."/>
            <person name="Mitros T."/>
            <person name="Mozaffari S.V."/>
            <person name="Suzuki Y."/>
            <person name="Haramoto Y."/>
            <person name="Yamamoto T.S."/>
            <person name="Takagi C."/>
            <person name="Heald R."/>
            <person name="Miller K."/>
            <person name="Haudenschild C."/>
            <person name="Kitzman J."/>
            <person name="Nakayama T."/>
            <person name="Izutsu Y."/>
            <person name="Robert J."/>
            <person name="Fortriede J."/>
            <person name="Burns K."/>
            <person name="Lotay V."/>
            <person name="Karimi K."/>
            <person name="Yasuoka Y."/>
            <person name="Dichmann D.S."/>
            <person name="Flajnik M.F."/>
            <person name="Houston D.W."/>
            <person name="Shendure J."/>
            <person name="DuPasquier L."/>
            <person name="Vize P.D."/>
            <person name="Zorn A.M."/>
            <person name="Ito M."/>
            <person name="Marcotte E.M."/>
            <person name="Wallingford J.B."/>
            <person name="Ito Y."/>
            <person name="Asashima M."/>
            <person name="Ueno N."/>
            <person name="Matsuda Y."/>
            <person name="Veenstra G.J."/>
            <person name="Fujiyama A."/>
            <person name="Harland R.M."/>
            <person name="Taira M."/>
            <person name="Rokhsar D.S."/>
        </authorList>
    </citation>
    <scope>NUCLEOTIDE SEQUENCE [LARGE SCALE GENOMIC DNA]</scope>
    <source>
        <strain evidence="6">J</strain>
    </source>
</reference>
<dbReference type="InterPro" id="IPR000940">
    <property type="entry name" value="NNMT_TEMT_trans"/>
</dbReference>
<dbReference type="EMBL" id="CM004478">
    <property type="protein sequence ID" value="OCT72551.1"/>
    <property type="molecule type" value="Genomic_DNA"/>
</dbReference>